<dbReference type="SUPFAM" id="SSF46785">
    <property type="entry name" value="Winged helix' DNA-binding domain"/>
    <property type="match status" value="1"/>
</dbReference>
<reference evidence="7" key="1">
    <citation type="submission" date="2016-10" db="EMBL/GenBank/DDBJ databases">
        <authorList>
            <person name="Varghese N."/>
            <person name="Submissions S."/>
        </authorList>
    </citation>
    <scope>NUCLEOTIDE SEQUENCE [LARGE SCALE GENOMIC DNA]</scope>
    <source>
        <strain evidence="7">M83</strain>
    </source>
</reference>
<dbReference type="AlphaFoldDB" id="A0A1G9T4X3"/>
<evidence type="ECO:0000256" key="2">
    <source>
        <dbReference type="ARBA" id="ARBA00023015"/>
    </source>
</evidence>
<evidence type="ECO:0000256" key="4">
    <source>
        <dbReference type="ARBA" id="ARBA00023163"/>
    </source>
</evidence>
<organism evidence="6 7">
    <name type="scientific">Lachnospira pectinoschiza</name>
    <dbReference type="NCBI Taxonomy" id="28052"/>
    <lineage>
        <taxon>Bacteria</taxon>
        <taxon>Bacillati</taxon>
        <taxon>Bacillota</taxon>
        <taxon>Clostridia</taxon>
        <taxon>Lachnospirales</taxon>
        <taxon>Lachnospiraceae</taxon>
        <taxon>Lachnospira</taxon>
    </lineage>
</organism>
<dbReference type="Gene3D" id="3.40.190.290">
    <property type="match status" value="1"/>
</dbReference>
<dbReference type="InterPro" id="IPR036388">
    <property type="entry name" value="WH-like_DNA-bd_sf"/>
</dbReference>
<accession>A0A1G9T4X3</accession>
<dbReference type="EMBL" id="FNHZ01000001">
    <property type="protein sequence ID" value="SDM42666.1"/>
    <property type="molecule type" value="Genomic_DNA"/>
</dbReference>
<keyword evidence="4" id="KW-0804">Transcription</keyword>
<dbReference type="GO" id="GO:0032993">
    <property type="term" value="C:protein-DNA complex"/>
    <property type="evidence" value="ECO:0007669"/>
    <property type="project" value="TreeGrafter"/>
</dbReference>
<gene>
    <name evidence="6" type="ORF">SAMN05216544_0211</name>
</gene>
<evidence type="ECO:0000313" key="6">
    <source>
        <dbReference type="EMBL" id="SDM42666.1"/>
    </source>
</evidence>
<evidence type="ECO:0000256" key="1">
    <source>
        <dbReference type="ARBA" id="ARBA00009437"/>
    </source>
</evidence>
<dbReference type="Pfam" id="PF00126">
    <property type="entry name" value="HTH_1"/>
    <property type="match status" value="1"/>
</dbReference>
<proteinExistence type="inferred from homology"/>
<name>A0A1G9T4X3_9FIRM</name>
<evidence type="ECO:0000313" key="7">
    <source>
        <dbReference type="Proteomes" id="UP000187651"/>
    </source>
</evidence>
<dbReference type="RefSeq" id="WP_074520513.1">
    <property type="nucleotide sequence ID" value="NZ_FNHZ01000001.1"/>
</dbReference>
<feature type="domain" description="HTH lysR-type" evidence="5">
    <location>
        <begin position="1"/>
        <end position="58"/>
    </location>
</feature>
<dbReference type="InterPro" id="IPR005119">
    <property type="entry name" value="LysR_subst-bd"/>
</dbReference>
<dbReference type="OrthoDB" id="1652954at2"/>
<dbReference type="PANTHER" id="PTHR30346">
    <property type="entry name" value="TRANSCRIPTIONAL DUAL REGULATOR HCAR-RELATED"/>
    <property type="match status" value="1"/>
</dbReference>
<evidence type="ECO:0000259" key="5">
    <source>
        <dbReference type="PROSITE" id="PS50931"/>
    </source>
</evidence>
<dbReference type="GO" id="GO:0003700">
    <property type="term" value="F:DNA-binding transcription factor activity"/>
    <property type="evidence" value="ECO:0007669"/>
    <property type="project" value="InterPro"/>
</dbReference>
<protein>
    <submittedName>
        <fullName evidence="6">DNA-binding transcriptional regulator, LysR family</fullName>
    </submittedName>
</protein>
<keyword evidence="2" id="KW-0805">Transcription regulation</keyword>
<evidence type="ECO:0000256" key="3">
    <source>
        <dbReference type="ARBA" id="ARBA00023125"/>
    </source>
</evidence>
<keyword evidence="7" id="KW-1185">Reference proteome</keyword>
<keyword evidence="3 6" id="KW-0238">DNA-binding</keyword>
<dbReference type="PANTHER" id="PTHR30346:SF0">
    <property type="entry name" value="HCA OPERON TRANSCRIPTIONAL ACTIVATOR HCAR"/>
    <property type="match status" value="1"/>
</dbReference>
<dbReference type="PROSITE" id="PS50931">
    <property type="entry name" value="HTH_LYSR"/>
    <property type="match status" value="1"/>
</dbReference>
<dbReference type="InterPro" id="IPR036390">
    <property type="entry name" value="WH_DNA-bd_sf"/>
</dbReference>
<dbReference type="Pfam" id="PF03466">
    <property type="entry name" value="LysR_substrate"/>
    <property type="match status" value="1"/>
</dbReference>
<dbReference type="GO" id="GO:0003677">
    <property type="term" value="F:DNA binding"/>
    <property type="evidence" value="ECO:0007669"/>
    <property type="project" value="UniProtKB-KW"/>
</dbReference>
<comment type="similarity">
    <text evidence="1">Belongs to the LysR transcriptional regulatory family.</text>
</comment>
<dbReference type="SUPFAM" id="SSF53850">
    <property type="entry name" value="Periplasmic binding protein-like II"/>
    <property type="match status" value="1"/>
</dbReference>
<dbReference type="CDD" id="cd05466">
    <property type="entry name" value="PBP2_LTTR_substrate"/>
    <property type="match status" value="1"/>
</dbReference>
<dbReference type="Gene3D" id="1.10.10.10">
    <property type="entry name" value="Winged helix-like DNA-binding domain superfamily/Winged helix DNA-binding domain"/>
    <property type="match status" value="1"/>
</dbReference>
<dbReference type="InterPro" id="IPR000847">
    <property type="entry name" value="LysR_HTH_N"/>
</dbReference>
<sequence length="284" mass="32471">MNTRNFKCFQAVYEEKSLQQAASRLFISPQGLSKIIKNLEEECGSLLFTRTKEGLIATETGKIFYEKSKILTRELNDMFATIESMSEKEKRFKIGFAAGTVRAVNIQEINNFMKDNPEILAFWHEYENKKILKQVLNDEISLGLVIGAVKENVLESILVKSYPVVAYVYEGHKFWNRKSINIEDLKDESLISMNENYHIYNDLIDACNLKGFNPKISAKLGEGESIFRLVANKIGIGISPKFLDDKGEIKAIKINEAPKWDIYACYREDSADKELAKRFLDAIV</sequence>
<dbReference type="Proteomes" id="UP000187651">
    <property type="component" value="Unassembled WGS sequence"/>
</dbReference>